<reference evidence="2 3" key="1">
    <citation type="submission" date="2020-07" db="EMBL/GenBank/DDBJ databases">
        <title>Sequencing the genomes of 1000 actinobacteria strains.</title>
        <authorList>
            <person name="Klenk H.-P."/>
        </authorList>
    </citation>
    <scope>NUCLEOTIDE SEQUENCE [LARGE SCALE GENOMIC DNA]</scope>
    <source>
        <strain evidence="2 3">DSM 22083</strain>
    </source>
</reference>
<evidence type="ECO:0000313" key="3">
    <source>
        <dbReference type="Proteomes" id="UP000569914"/>
    </source>
</evidence>
<evidence type="ECO:0000313" key="2">
    <source>
        <dbReference type="EMBL" id="NYE72896.1"/>
    </source>
</evidence>
<name>A0A7Y9I9N0_9ACTN</name>
<evidence type="ECO:0000259" key="1">
    <source>
        <dbReference type="Pfam" id="PF09350"/>
    </source>
</evidence>
<dbReference type="InterPro" id="IPR018961">
    <property type="entry name" value="DnaJ_homolog_subfam-C_membr-28"/>
</dbReference>
<accession>A0A7Y9I9N0</accession>
<feature type="domain" description="DnaJ homologue subfamily C member 28 conserved" evidence="1">
    <location>
        <begin position="6"/>
        <end position="73"/>
    </location>
</feature>
<organism evidence="2 3">
    <name type="scientific">Microlunatus parietis</name>
    <dbReference type="NCBI Taxonomy" id="682979"/>
    <lineage>
        <taxon>Bacteria</taxon>
        <taxon>Bacillati</taxon>
        <taxon>Actinomycetota</taxon>
        <taxon>Actinomycetes</taxon>
        <taxon>Propionibacteriales</taxon>
        <taxon>Propionibacteriaceae</taxon>
        <taxon>Microlunatus</taxon>
    </lineage>
</organism>
<gene>
    <name evidence="2" type="ORF">BKA15_004225</name>
</gene>
<proteinExistence type="predicted"/>
<sequence>MMSESWIDAQIRKAEERGDFDDLPGSGKPIPGLGRRQDPNWWLKGYLKREKLDMPLPETLALRKEIEQIADTVAEERSEKVVREIVTDLNTRIVDARRRRTDGLKITIATLEVDPIVEAWRARREAEGRPVRP</sequence>
<protein>
    <recommendedName>
        <fullName evidence="1">DnaJ homologue subfamily C member 28 conserved domain-containing protein</fullName>
    </recommendedName>
</protein>
<dbReference type="Proteomes" id="UP000569914">
    <property type="component" value="Unassembled WGS sequence"/>
</dbReference>
<dbReference type="Pfam" id="PF09350">
    <property type="entry name" value="DJC28_CD"/>
    <property type="match status" value="1"/>
</dbReference>
<comment type="caution">
    <text evidence="2">The sequence shown here is derived from an EMBL/GenBank/DDBJ whole genome shotgun (WGS) entry which is preliminary data.</text>
</comment>
<keyword evidence="3" id="KW-1185">Reference proteome</keyword>
<dbReference type="EMBL" id="JACCBU010000001">
    <property type="protein sequence ID" value="NYE72896.1"/>
    <property type="molecule type" value="Genomic_DNA"/>
</dbReference>
<dbReference type="AlphaFoldDB" id="A0A7Y9I9N0"/>